<keyword evidence="6 12" id="KW-0540">Nuclease</keyword>
<evidence type="ECO:0000256" key="13">
    <source>
        <dbReference type="SAM" id="MobiDB-lite"/>
    </source>
</evidence>
<evidence type="ECO:0000313" key="17">
    <source>
        <dbReference type="Proteomes" id="UP000796880"/>
    </source>
</evidence>
<comment type="subcellular location">
    <subcellularLocation>
        <location evidence="1">Nucleus</location>
    </subcellularLocation>
</comment>
<keyword evidence="10" id="KW-0804">Transcription</keyword>
<keyword evidence="9" id="KW-0805">Transcription regulation</keyword>
<keyword evidence="4" id="KW-0698">rRNA processing</keyword>
<feature type="compositionally biased region" description="Polar residues" evidence="13">
    <location>
        <begin position="870"/>
        <end position="885"/>
    </location>
</feature>
<feature type="compositionally biased region" description="Low complexity" evidence="13">
    <location>
        <begin position="1004"/>
        <end position="1016"/>
    </location>
</feature>
<comment type="similarity">
    <text evidence="2 12">Belongs to the 5'-3' exonuclease family. XRN2/RAT1 subfamily.</text>
</comment>
<evidence type="ECO:0000259" key="15">
    <source>
        <dbReference type="Pfam" id="PF17846"/>
    </source>
</evidence>
<evidence type="ECO:0000256" key="3">
    <source>
        <dbReference type="ARBA" id="ARBA00022472"/>
    </source>
</evidence>
<proteinExistence type="inferred from homology"/>
<evidence type="ECO:0000256" key="5">
    <source>
        <dbReference type="ARBA" id="ARBA00022664"/>
    </source>
</evidence>
<accession>A0A8K0GR64</accession>
<dbReference type="InterPro" id="IPR027073">
    <property type="entry name" value="5_3_exoribonuclease"/>
</dbReference>
<evidence type="ECO:0000256" key="11">
    <source>
        <dbReference type="ARBA" id="ARBA00023242"/>
    </source>
</evidence>
<dbReference type="GO" id="GO:0006353">
    <property type="term" value="P:DNA-templated transcription termination"/>
    <property type="evidence" value="ECO:0007669"/>
    <property type="project" value="UniProtKB-KW"/>
</dbReference>
<dbReference type="PIRSF" id="PIRSF037239">
    <property type="entry name" value="Exonuclease_Xrn2"/>
    <property type="match status" value="1"/>
</dbReference>
<dbReference type="InterPro" id="IPR041412">
    <property type="entry name" value="Xrn1_helical"/>
</dbReference>
<protein>
    <recommendedName>
        <fullName evidence="12">5'-3' exoribonuclease</fullName>
        <ecNumber evidence="12">3.1.13.-</ecNumber>
    </recommendedName>
</protein>
<dbReference type="Pfam" id="PF17846">
    <property type="entry name" value="XRN_M"/>
    <property type="match status" value="1"/>
</dbReference>
<gene>
    <name evidence="16" type="ORF">FNV43_RR24946</name>
</gene>
<organism evidence="16 17">
    <name type="scientific">Rhamnella rubrinervis</name>
    <dbReference type="NCBI Taxonomy" id="2594499"/>
    <lineage>
        <taxon>Eukaryota</taxon>
        <taxon>Viridiplantae</taxon>
        <taxon>Streptophyta</taxon>
        <taxon>Embryophyta</taxon>
        <taxon>Tracheophyta</taxon>
        <taxon>Spermatophyta</taxon>
        <taxon>Magnoliopsida</taxon>
        <taxon>eudicotyledons</taxon>
        <taxon>Gunneridae</taxon>
        <taxon>Pentapetalae</taxon>
        <taxon>rosids</taxon>
        <taxon>fabids</taxon>
        <taxon>Rosales</taxon>
        <taxon>Rhamnaceae</taxon>
        <taxon>rhamnoid group</taxon>
        <taxon>Rhamneae</taxon>
        <taxon>Rhamnella</taxon>
    </lineage>
</organism>
<keyword evidence="8 12" id="KW-0269">Exonuclease</keyword>
<evidence type="ECO:0000259" key="14">
    <source>
        <dbReference type="Pfam" id="PF03159"/>
    </source>
</evidence>
<evidence type="ECO:0000256" key="1">
    <source>
        <dbReference type="ARBA" id="ARBA00004123"/>
    </source>
</evidence>
<dbReference type="PANTHER" id="PTHR12341">
    <property type="entry name" value="5'-&gt;3' EXORIBONUCLEASE"/>
    <property type="match status" value="1"/>
</dbReference>
<dbReference type="Pfam" id="PF03159">
    <property type="entry name" value="XRN_N"/>
    <property type="match status" value="1"/>
</dbReference>
<dbReference type="GO" id="GO:0000956">
    <property type="term" value="P:nuclear-transcribed mRNA catabolic process"/>
    <property type="evidence" value="ECO:0007669"/>
    <property type="project" value="TreeGrafter"/>
</dbReference>
<feature type="compositionally biased region" description="Polar residues" evidence="13">
    <location>
        <begin position="834"/>
        <end position="849"/>
    </location>
</feature>
<keyword evidence="11" id="KW-0539">Nucleus</keyword>
<dbReference type="EMBL" id="VOIH02000011">
    <property type="protein sequence ID" value="KAF3433843.1"/>
    <property type="molecule type" value="Genomic_DNA"/>
</dbReference>
<feature type="compositionally biased region" description="Low complexity" evidence="13">
    <location>
        <begin position="802"/>
        <end position="814"/>
    </location>
</feature>
<evidence type="ECO:0000256" key="10">
    <source>
        <dbReference type="ARBA" id="ARBA00023163"/>
    </source>
</evidence>
<comment type="function">
    <text evidence="12">Possesses 5'-&gt;3' exoribonuclease activity. Acts as an endogenous post-transcriptional gene silencing (PTGS) suppressor.</text>
</comment>
<dbReference type="GO" id="GO:0006364">
    <property type="term" value="P:rRNA processing"/>
    <property type="evidence" value="ECO:0007669"/>
    <property type="project" value="UniProtKB-KW"/>
</dbReference>
<dbReference type="CDD" id="cd18673">
    <property type="entry name" value="PIN_XRN1-2-like"/>
    <property type="match status" value="1"/>
</dbReference>
<comment type="caution">
    <text evidence="16">The sequence shown here is derived from an EMBL/GenBank/DDBJ whole genome shotgun (WGS) entry which is preliminary data.</text>
</comment>
<reference evidence="16" key="1">
    <citation type="submission" date="2020-03" db="EMBL/GenBank/DDBJ databases">
        <title>A high-quality chromosome-level genome assembly of a woody plant with both climbing and erect habits, Rhamnella rubrinervis.</title>
        <authorList>
            <person name="Lu Z."/>
            <person name="Yang Y."/>
            <person name="Zhu X."/>
            <person name="Sun Y."/>
        </authorList>
    </citation>
    <scope>NUCLEOTIDE SEQUENCE</scope>
    <source>
        <strain evidence="16">BYM</strain>
        <tissue evidence="16">Leaf</tissue>
    </source>
</reference>
<dbReference type="OrthoDB" id="1155776at2759"/>
<evidence type="ECO:0000256" key="2">
    <source>
        <dbReference type="ARBA" id="ARBA00006994"/>
    </source>
</evidence>
<dbReference type="GO" id="GO:0005634">
    <property type="term" value="C:nucleus"/>
    <property type="evidence" value="ECO:0007669"/>
    <property type="project" value="UniProtKB-SubCell"/>
</dbReference>
<dbReference type="Gene3D" id="1.25.40.1050">
    <property type="match status" value="1"/>
</dbReference>
<feature type="domain" description="Xrn1 N-terminal" evidence="14">
    <location>
        <begin position="1"/>
        <end position="263"/>
    </location>
</feature>
<keyword evidence="7 12" id="KW-0378">Hydrolase</keyword>
<evidence type="ECO:0000256" key="12">
    <source>
        <dbReference type="PIRNR" id="PIRNR037239"/>
    </source>
</evidence>
<feature type="domain" description="Xrn1 helical" evidence="15">
    <location>
        <begin position="321"/>
        <end position="767"/>
    </location>
</feature>
<name>A0A8K0GR64_9ROSA</name>
<dbReference type="PANTHER" id="PTHR12341:SF62">
    <property type="entry name" value="5'-3' EXORIBONUCLEASE 3-LIKE"/>
    <property type="match status" value="1"/>
</dbReference>
<dbReference type="FunFam" id="3.40.50.12390:FF:000003">
    <property type="entry name" value="5'-3' exoribonuclease"/>
    <property type="match status" value="1"/>
</dbReference>
<keyword evidence="3" id="KW-0806">Transcription termination</keyword>
<dbReference type="GO" id="GO:0004534">
    <property type="term" value="F:5'-3' RNA exonuclease activity"/>
    <property type="evidence" value="ECO:0007669"/>
    <property type="project" value="UniProtKB-UniRule"/>
</dbReference>
<feature type="region of interest" description="Disordered" evidence="13">
    <location>
        <begin position="801"/>
        <end position="934"/>
    </location>
</feature>
<dbReference type="FunFam" id="3.40.50.12390:FF:000005">
    <property type="entry name" value="5'-3' exoribonuclease 2"/>
    <property type="match status" value="1"/>
</dbReference>
<evidence type="ECO:0000256" key="8">
    <source>
        <dbReference type="ARBA" id="ARBA00022839"/>
    </source>
</evidence>
<dbReference type="EC" id="3.1.13.-" evidence="12"/>
<sequence>MGVPAFYRWLVNKYPKVVVDAIDEAKDEDHYHYHCISCFPNPNGIEFDNLYLDMNGIIHPCFHPDDVQDDDGVSSAAPNTFEDVFNSIFEYIDHLFNIVRPRKLLYMAIDGVAPRGKMNQQRARRFRNAKDKEFYEAEEMRLRKQFKMEGKQILPKPESDQILSDSNIITPGTEFMHKLSKALESFINLRLGSDLGWKDIQVILSDANVPGEGEHKIMSFIRHQRQLPTYDANTRHCIYGLDADLIMLALATHEVHFSILREDVLFQNHNFQNSTSVSETGSLNISAVVKRKKPYQFLHVWILREYLELDMKIPDPPENVKFDCERLIDDFIFMCFFMGNDFLPHLPTLEIHEGGIDLLMNVYKNEFKNFGGFLVDMARVEDKKAGYIKLSRVERFILSVGAFEEKIFKKRTDLKSRKLRHLLNNSNNEEEEDNFDSSTPTAIVSVENDLSTSILLDNQASYTEMLNNTKELKRKLKDNIAKSCDMFYNGGFAADRVRLSSPGFKQRYYKVKFSAEGPEEMESTRKHLVRKYTEGLLWVLLYYFSSPPSWTWFYPFHHGPFASDLKGLSQVKVKFQKGSPFKPFEQLMAVLPPRSADALPKAYRPLLLESSSIIIDFYPNDFEVDMDGKRFSGQGICKLPFLDEQRLLSETKKLEKELEGEEIVRNSVQLDQLFVRNTHNLASQILSLSANQSSEAKIECSLMSVEMGGYVCHRSNMNNEEALHDRKQEEEENVLCVPFELSDCGPFVPRLLDGVKLPDKIITEDDLFQDSLLWHEYQGTKPPYRSSNQARSRKANMNENISNSAFNGMSSSSNGHKLAGSGWTSAGRGKPNSGPDNSAFNGLSSSSNGHKLAGSGWSSAGRGRGKPNSGRGNSAFNDLSSSSNGHKLAGSGWPSAGRGKLNSVPNYSTHKGAGSVPGFSSRIEKTNHGSSRTEVEWFKESTISSSGPSQSSISRVNFNGRVQPVNNSFLPSRNGSNQVRNHAWQLSFQASGPWPGPPGWDQQYGSTYSSYRGSGSATNPSMQGRGQGRN</sequence>
<evidence type="ECO:0000313" key="16">
    <source>
        <dbReference type="EMBL" id="KAF3433843.1"/>
    </source>
</evidence>
<keyword evidence="17" id="KW-1185">Reference proteome</keyword>
<dbReference type="InterPro" id="IPR004859">
    <property type="entry name" value="Xrn1_N"/>
</dbReference>
<feature type="compositionally biased region" description="Basic and acidic residues" evidence="13">
    <location>
        <begin position="922"/>
        <end position="934"/>
    </location>
</feature>
<dbReference type="GO" id="GO:0006397">
    <property type="term" value="P:mRNA processing"/>
    <property type="evidence" value="ECO:0007669"/>
    <property type="project" value="UniProtKB-UniRule"/>
</dbReference>
<dbReference type="Gene3D" id="3.40.50.12390">
    <property type="match status" value="1"/>
</dbReference>
<evidence type="ECO:0000256" key="4">
    <source>
        <dbReference type="ARBA" id="ARBA00022552"/>
    </source>
</evidence>
<evidence type="ECO:0000256" key="9">
    <source>
        <dbReference type="ARBA" id="ARBA00023015"/>
    </source>
</evidence>
<dbReference type="Proteomes" id="UP000796880">
    <property type="component" value="Unassembled WGS sequence"/>
</dbReference>
<evidence type="ECO:0000256" key="7">
    <source>
        <dbReference type="ARBA" id="ARBA00022801"/>
    </source>
</evidence>
<dbReference type="InterPro" id="IPR017151">
    <property type="entry name" value="Xrn2/3/4"/>
</dbReference>
<feature type="region of interest" description="Disordered" evidence="13">
    <location>
        <begin position="990"/>
        <end position="1030"/>
    </location>
</feature>
<keyword evidence="5 12" id="KW-0507">mRNA processing</keyword>
<evidence type="ECO:0000256" key="6">
    <source>
        <dbReference type="ARBA" id="ARBA00022722"/>
    </source>
</evidence>
<dbReference type="GO" id="GO:0003723">
    <property type="term" value="F:RNA binding"/>
    <property type="evidence" value="ECO:0007669"/>
    <property type="project" value="TreeGrafter"/>
</dbReference>
<dbReference type="AlphaFoldDB" id="A0A8K0GR64"/>